<dbReference type="AlphaFoldDB" id="A0A1I2JWN0"/>
<accession>A0A1I2JWN0</accession>
<evidence type="ECO:0000313" key="1">
    <source>
        <dbReference type="EMBL" id="SFF59262.1"/>
    </source>
</evidence>
<protein>
    <recommendedName>
        <fullName evidence="3">Membrane dipeptidase (Peptidase family M19)</fullName>
    </recommendedName>
</protein>
<dbReference type="InterPro" id="IPR032466">
    <property type="entry name" value="Metal_Hydrolase"/>
</dbReference>
<sequence>MSSIRIARSVLFSVGVVAVAATLLLGACGGSRAPEVPVSDMSAGDRYAMANGCFAVRELRSGRFLAVAGGTVRLADTGTPFFMKPTALGRYLFYTPDQRFLAMTSPNQTAADALGDLVDAVGASVGGGGDVIALVNPALPVADGLNDAGDAIDGTGDAIEAAITAQRTLGIVDAPNDGAEWTVDTADQGFSIVATATGDALAIDGAPGRFVFVAQSGCTPYPEAQLNATGEPFKGRLADGTVFGYAETHMHLGGTEALGGRLGYGSPFHKFGIPHALGNCAVDHGPSGAFDALDAIVNPDKAFFPPHDTQGWPTFRDWPSHGSQTHHQTYWVWLKRAWMGGLRLMVNHLVANEVICQIWPLKQHDCDEMDSIALQRQLVLDLQDYIDAQEGGPGKGFFRIVYSAAEARRVIEDGKMAVVLGTENEKIFGCGEFLDVPECTREHIDAELDRWYDLGLRAIFPIHLFDNALGGTRLTEDPALSAVYQGGNILETGHPYATIPCAEADATPPGQAPTQTPRGIIDTVLLTIRGLPPASPLTGCVQNARGLTELGDYFINAMIDRGILIETDHSGTLARKRILDIAKARDVPVLSGHTGFISDSRDSRRILEVGGIISNLPDEPSPVTVAFIQDLIALYREVHGNTERLATGLGSDINGIHVQAAPRQDAAQNPLIYPFKSYDGRVVFDRQVTGERVFDLNVDGVAHYGLYPDFIADMQMQPGGPEALQYLFRSAEAYLRAWERAEAARKKSGR</sequence>
<dbReference type="SUPFAM" id="SSF51556">
    <property type="entry name" value="Metallo-dependent hydrolases"/>
    <property type="match status" value="1"/>
</dbReference>
<name>A0A1I2JWN0_9GAMM</name>
<dbReference type="PROSITE" id="PS51257">
    <property type="entry name" value="PROKAR_LIPOPROTEIN"/>
    <property type="match status" value="1"/>
</dbReference>
<proteinExistence type="predicted"/>
<reference evidence="1 2" key="1">
    <citation type="submission" date="2016-10" db="EMBL/GenBank/DDBJ databases">
        <authorList>
            <person name="de Groot N.N."/>
        </authorList>
    </citation>
    <scope>NUCLEOTIDE SEQUENCE [LARGE SCALE GENOMIC DNA]</scope>
    <source>
        <strain evidence="1 2">DSM 23609</strain>
    </source>
</reference>
<organism evidence="1 2">
    <name type="scientific">Fontimonas thermophila</name>
    <dbReference type="NCBI Taxonomy" id="1076937"/>
    <lineage>
        <taxon>Bacteria</taxon>
        <taxon>Pseudomonadati</taxon>
        <taxon>Pseudomonadota</taxon>
        <taxon>Gammaproteobacteria</taxon>
        <taxon>Nevskiales</taxon>
        <taxon>Nevskiaceae</taxon>
        <taxon>Fontimonas</taxon>
    </lineage>
</organism>
<gene>
    <name evidence="1" type="ORF">SAMN04488120_1112</name>
</gene>
<dbReference type="STRING" id="1076937.SAMN04488120_1112"/>
<dbReference type="EMBL" id="FOOC01000011">
    <property type="protein sequence ID" value="SFF59262.1"/>
    <property type="molecule type" value="Genomic_DNA"/>
</dbReference>
<evidence type="ECO:0000313" key="2">
    <source>
        <dbReference type="Proteomes" id="UP000199771"/>
    </source>
</evidence>
<dbReference type="Gene3D" id="3.20.20.140">
    <property type="entry name" value="Metal-dependent hydrolases"/>
    <property type="match status" value="1"/>
</dbReference>
<dbReference type="Proteomes" id="UP000199771">
    <property type="component" value="Unassembled WGS sequence"/>
</dbReference>
<keyword evidence="2" id="KW-1185">Reference proteome</keyword>
<evidence type="ECO:0008006" key="3">
    <source>
        <dbReference type="Google" id="ProtNLM"/>
    </source>
</evidence>